<organism evidence="7 8">
    <name type="scientific">Billgrantia pellis</name>
    <dbReference type="NCBI Taxonomy" id="2606936"/>
    <lineage>
        <taxon>Bacteria</taxon>
        <taxon>Pseudomonadati</taxon>
        <taxon>Pseudomonadota</taxon>
        <taxon>Gammaproteobacteria</taxon>
        <taxon>Oceanospirillales</taxon>
        <taxon>Halomonadaceae</taxon>
        <taxon>Billgrantia</taxon>
    </lineage>
</organism>
<evidence type="ECO:0000256" key="5">
    <source>
        <dbReference type="SAM" id="Phobius"/>
    </source>
</evidence>
<dbReference type="InterPro" id="IPR001789">
    <property type="entry name" value="Sig_transdc_resp-reg_receiver"/>
</dbReference>
<keyword evidence="8" id="KW-1185">Reference proteome</keyword>
<protein>
    <submittedName>
        <fullName evidence="7">Response regulator</fullName>
    </submittedName>
</protein>
<feature type="transmembrane region" description="Helical" evidence="5">
    <location>
        <begin position="12"/>
        <end position="43"/>
    </location>
</feature>
<evidence type="ECO:0000256" key="1">
    <source>
        <dbReference type="ARBA" id="ARBA00022553"/>
    </source>
</evidence>
<feature type="transmembrane region" description="Helical" evidence="5">
    <location>
        <begin position="55"/>
        <end position="73"/>
    </location>
</feature>
<keyword evidence="1 3" id="KW-0597">Phosphoprotein</keyword>
<accession>A0A7V7G3J0</accession>
<dbReference type="EMBL" id="VTPY01000003">
    <property type="protein sequence ID" value="KAA0012625.1"/>
    <property type="molecule type" value="Genomic_DNA"/>
</dbReference>
<evidence type="ECO:0000259" key="6">
    <source>
        <dbReference type="PROSITE" id="PS50110"/>
    </source>
</evidence>
<dbReference type="SMART" id="SM00448">
    <property type="entry name" value="REC"/>
    <property type="match status" value="1"/>
</dbReference>
<gene>
    <name evidence="7" type="ORF">F0A17_06695</name>
</gene>
<dbReference type="PANTHER" id="PTHR45339:SF1">
    <property type="entry name" value="HYBRID SIGNAL TRANSDUCTION HISTIDINE KINASE J"/>
    <property type="match status" value="1"/>
</dbReference>
<keyword evidence="5" id="KW-0472">Membrane</keyword>
<name>A0A7V7G3J0_9GAMM</name>
<evidence type="ECO:0000256" key="2">
    <source>
        <dbReference type="ARBA" id="ARBA00023012"/>
    </source>
</evidence>
<dbReference type="GO" id="GO:0000160">
    <property type="term" value="P:phosphorelay signal transduction system"/>
    <property type="evidence" value="ECO:0007669"/>
    <property type="project" value="UniProtKB-KW"/>
</dbReference>
<keyword evidence="2" id="KW-0902">Two-component regulatory system</keyword>
<dbReference type="RefSeq" id="WP_149327580.1">
    <property type="nucleotide sequence ID" value="NZ_VTPY01000003.1"/>
</dbReference>
<dbReference type="PANTHER" id="PTHR45339">
    <property type="entry name" value="HYBRID SIGNAL TRANSDUCTION HISTIDINE KINASE J"/>
    <property type="match status" value="1"/>
</dbReference>
<comment type="caution">
    <text evidence="7">The sequence shown here is derived from an EMBL/GenBank/DDBJ whole genome shotgun (WGS) entry which is preliminary data.</text>
</comment>
<sequence length="468" mass="53177">MPVATRKDRFWSFLVWPLLWPLLLAQAALVLLCLLVGLVLWLATPAPTSWAETGWLLLALLIGTTLTTTAFLMQLRYRIRDYEAQMTARLSRIERLMGEAERWLPHWLGAPEHAEVGEGALTARLERLQERLTELQARLARIPSLEEMLSASPRPALLLYHGRIIDTNVAMEQLLGESPEALTGQELAARMKGDGESDTGPAEVRMLDAEGRWRPLKMERLDASPYQLLLFHQERTPHLGNLVAARERAREDSRLKSHYLTLLQRELEPLLADLGREMEKVPERNDSRHLANLRERMADVVLLVGSLAGDGRGGRDLDAPDDASFEGVSHLERKTPLRVLVVDDGPVNRMLARQVLEGRGFRVDSVSGGQEALERQQRQAYDLVLMDIFMPDMDGVEVARRWREQESQLTDRRRSVLVALTANATESDRRRFHEAGMDDYLAKPYGPRALLDLLRRWRPDAFEETSTS</sequence>
<evidence type="ECO:0000313" key="8">
    <source>
        <dbReference type="Proteomes" id="UP000486760"/>
    </source>
</evidence>
<dbReference type="CDD" id="cd17546">
    <property type="entry name" value="REC_hyHK_CKI1_RcsC-like"/>
    <property type="match status" value="1"/>
</dbReference>
<dbReference type="SUPFAM" id="SSF52172">
    <property type="entry name" value="CheY-like"/>
    <property type="match status" value="1"/>
</dbReference>
<dbReference type="Gene3D" id="3.40.50.2300">
    <property type="match status" value="1"/>
</dbReference>
<proteinExistence type="predicted"/>
<evidence type="ECO:0000256" key="4">
    <source>
        <dbReference type="SAM" id="Coils"/>
    </source>
</evidence>
<keyword evidence="5" id="KW-0812">Transmembrane</keyword>
<reference evidence="7 8" key="1">
    <citation type="submission" date="2019-08" db="EMBL/GenBank/DDBJ databases">
        <title>Bioinformatics analysis of the strain L3 and L5.</title>
        <authorList>
            <person name="Li X."/>
        </authorList>
    </citation>
    <scope>NUCLEOTIDE SEQUENCE [LARGE SCALE GENOMIC DNA]</scope>
    <source>
        <strain evidence="7 8">L5</strain>
    </source>
</reference>
<keyword evidence="5" id="KW-1133">Transmembrane helix</keyword>
<evidence type="ECO:0000256" key="3">
    <source>
        <dbReference type="PROSITE-ProRule" id="PRU00169"/>
    </source>
</evidence>
<feature type="coiled-coil region" evidence="4">
    <location>
        <begin position="118"/>
        <end position="145"/>
    </location>
</feature>
<dbReference type="PROSITE" id="PS50110">
    <property type="entry name" value="RESPONSE_REGULATORY"/>
    <property type="match status" value="1"/>
</dbReference>
<dbReference type="Pfam" id="PF00072">
    <property type="entry name" value="Response_reg"/>
    <property type="match status" value="1"/>
</dbReference>
<keyword evidence="4" id="KW-0175">Coiled coil</keyword>
<feature type="modified residue" description="4-aspartylphosphate" evidence="3">
    <location>
        <position position="387"/>
    </location>
</feature>
<dbReference type="AlphaFoldDB" id="A0A7V7G3J0"/>
<dbReference type="InterPro" id="IPR011006">
    <property type="entry name" value="CheY-like_superfamily"/>
</dbReference>
<feature type="domain" description="Response regulatory" evidence="6">
    <location>
        <begin position="338"/>
        <end position="458"/>
    </location>
</feature>
<dbReference type="Proteomes" id="UP000486760">
    <property type="component" value="Unassembled WGS sequence"/>
</dbReference>
<evidence type="ECO:0000313" key="7">
    <source>
        <dbReference type="EMBL" id="KAA0012625.1"/>
    </source>
</evidence>